<sequence>MLLEFCSLLPHHEVSSGIISAFCSILNHMEALKSVTSPKRLFFTTYPALYTVVETNGKVDDEDKLDEISSNIDKEVSEIPHFKWGDIDMVCCCCIHDRIAT</sequence>
<name>A0A8X8YW51_SALSN</name>
<evidence type="ECO:0000313" key="1">
    <source>
        <dbReference type="EMBL" id="KAG6436743.1"/>
    </source>
</evidence>
<dbReference type="Proteomes" id="UP000298416">
    <property type="component" value="Unassembled WGS sequence"/>
</dbReference>
<reference evidence="1" key="2">
    <citation type="submission" date="2020-08" db="EMBL/GenBank/DDBJ databases">
        <title>Plant Genome Project.</title>
        <authorList>
            <person name="Zhang R.-G."/>
        </authorList>
    </citation>
    <scope>NUCLEOTIDE SEQUENCE</scope>
    <source>
        <strain evidence="1">Huo1</strain>
        <tissue evidence="1">Leaf</tissue>
    </source>
</reference>
<keyword evidence="2" id="KW-1185">Reference proteome</keyword>
<gene>
    <name evidence="1" type="ORF">SASPL_101645</name>
</gene>
<reference evidence="1" key="1">
    <citation type="submission" date="2018-01" db="EMBL/GenBank/DDBJ databases">
        <authorList>
            <person name="Mao J.F."/>
        </authorList>
    </citation>
    <scope>NUCLEOTIDE SEQUENCE</scope>
    <source>
        <strain evidence="1">Huo1</strain>
        <tissue evidence="1">Leaf</tissue>
    </source>
</reference>
<dbReference type="AlphaFoldDB" id="A0A8X8YW51"/>
<protein>
    <submittedName>
        <fullName evidence="1">Uncharacterized protein</fullName>
    </submittedName>
</protein>
<comment type="caution">
    <text evidence="1">The sequence shown here is derived from an EMBL/GenBank/DDBJ whole genome shotgun (WGS) entry which is preliminary data.</text>
</comment>
<proteinExistence type="predicted"/>
<organism evidence="1">
    <name type="scientific">Salvia splendens</name>
    <name type="common">Scarlet sage</name>
    <dbReference type="NCBI Taxonomy" id="180675"/>
    <lineage>
        <taxon>Eukaryota</taxon>
        <taxon>Viridiplantae</taxon>
        <taxon>Streptophyta</taxon>
        <taxon>Embryophyta</taxon>
        <taxon>Tracheophyta</taxon>
        <taxon>Spermatophyta</taxon>
        <taxon>Magnoliopsida</taxon>
        <taxon>eudicotyledons</taxon>
        <taxon>Gunneridae</taxon>
        <taxon>Pentapetalae</taxon>
        <taxon>asterids</taxon>
        <taxon>lamiids</taxon>
        <taxon>Lamiales</taxon>
        <taxon>Lamiaceae</taxon>
        <taxon>Nepetoideae</taxon>
        <taxon>Mentheae</taxon>
        <taxon>Salviinae</taxon>
        <taxon>Salvia</taxon>
        <taxon>Salvia subgen. Calosphace</taxon>
        <taxon>core Calosphace</taxon>
    </lineage>
</organism>
<evidence type="ECO:0000313" key="2">
    <source>
        <dbReference type="Proteomes" id="UP000298416"/>
    </source>
</evidence>
<accession>A0A8X8YW51</accession>
<dbReference type="EMBL" id="PNBA02000001">
    <property type="protein sequence ID" value="KAG6436743.1"/>
    <property type="molecule type" value="Genomic_DNA"/>
</dbReference>